<evidence type="ECO:0008006" key="6">
    <source>
        <dbReference type="Google" id="ProtNLM"/>
    </source>
</evidence>
<evidence type="ECO:0000313" key="5">
    <source>
        <dbReference type="Proteomes" id="UP000028701"/>
    </source>
</evidence>
<dbReference type="AlphaFoldDB" id="A0A081CW62"/>
<dbReference type="eggNOG" id="COG5387">
    <property type="taxonomic scope" value="Bacteria"/>
</dbReference>
<dbReference type="GO" id="GO:0043461">
    <property type="term" value="P:proton-transporting ATP synthase complex assembly"/>
    <property type="evidence" value="ECO:0007669"/>
    <property type="project" value="InterPro"/>
</dbReference>
<evidence type="ECO:0000256" key="1">
    <source>
        <dbReference type="ARBA" id="ARBA00008231"/>
    </source>
</evidence>
<accession>A0A081CW62</accession>
<protein>
    <recommendedName>
        <fullName evidence="6">ATPase</fullName>
    </recommendedName>
</protein>
<gene>
    <name evidence="4" type="ORF">RRU01S_14_01290</name>
</gene>
<name>A0A081CW62_9HYPH</name>
<dbReference type="PANTHER" id="PTHR21013">
    <property type="entry name" value="ATP SYNTHASE MITOCHONDRIAL F1 COMPLEX ASSEMBLY FACTOR 2/ATP12 PROTEIN, MITOCHONDRIAL PRECURSOR"/>
    <property type="match status" value="1"/>
</dbReference>
<dbReference type="OrthoDB" id="9797825at2"/>
<dbReference type="InterPro" id="IPR011419">
    <property type="entry name" value="ATP12_ATP_synth-F1-assembly"/>
</dbReference>
<evidence type="ECO:0000256" key="2">
    <source>
        <dbReference type="ARBA" id="ARBA00022946"/>
    </source>
</evidence>
<organism evidence="4 5">
    <name type="scientific">Agrobacterium rubi TR3 = NBRC 13261</name>
    <dbReference type="NCBI Taxonomy" id="1368415"/>
    <lineage>
        <taxon>Bacteria</taxon>
        <taxon>Pseudomonadati</taxon>
        <taxon>Pseudomonadota</taxon>
        <taxon>Alphaproteobacteria</taxon>
        <taxon>Hyphomicrobiales</taxon>
        <taxon>Rhizobiaceae</taxon>
        <taxon>Rhizobium/Agrobacterium group</taxon>
        <taxon>Agrobacterium</taxon>
    </lineage>
</organism>
<dbReference type="Proteomes" id="UP000028701">
    <property type="component" value="Unassembled WGS sequence"/>
</dbReference>
<sequence length="265" mass="29633">MRDLLNDLTEGLSHPDPIRRSQIQMQKPLPKRFYKDVTVGETEEGAFSILLDGKTMRTPAKSPLMVPTRALAQLLRDEWDAQMEVIDPTIMPVSRHVNTAIDGIASDPQAVFEDILRFSSSDLLCYRAGEPQALVARQSEHWDPIIDWAANTLGARFILVEGVMHQEQPREATAAFAVTLRKYDTPIELAALHTMTTLTGSAILALALAEGERTVEEVWALAHLDENWTAEQWGEDEDAQIRTAKRFIDMRAAFDVLRAARSGKA</sequence>
<keyword evidence="2" id="KW-0809">Transit peptide</keyword>
<proteinExistence type="inferred from homology"/>
<dbReference type="PANTHER" id="PTHR21013:SF10">
    <property type="entry name" value="ATP SYNTHASE MITOCHONDRIAL F1 COMPLEX ASSEMBLY FACTOR 2"/>
    <property type="match status" value="1"/>
</dbReference>
<evidence type="ECO:0000313" key="4">
    <source>
        <dbReference type="EMBL" id="GAK70908.1"/>
    </source>
</evidence>
<dbReference type="InterPro" id="IPR042272">
    <property type="entry name" value="ATP12_ATP_synth-F1-assembly_N"/>
</dbReference>
<comment type="similarity">
    <text evidence="1">Belongs to the ATP12 family.</text>
</comment>
<dbReference type="Pfam" id="PF07542">
    <property type="entry name" value="ATP12"/>
    <property type="match status" value="1"/>
</dbReference>
<dbReference type="Gene3D" id="3.30.2180.10">
    <property type="entry name" value="ATP12-like"/>
    <property type="match status" value="1"/>
</dbReference>
<keyword evidence="3" id="KW-0143">Chaperone</keyword>
<dbReference type="EMBL" id="BBJU01000014">
    <property type="protein sequence ID" value="GAK70908.1"/>
    <property type="molecule type" value="Genomic_DNA"/>
</dbReference>
<dbReference type="Gene3D" id="1.10.3580.10">
    <property type="entry name" value="ATP12 ATPase"/>
    <property type="match status" value="1"/>
</dbReference>
<dbReference type="InterPro" id="IPR023335">
    <property type="entry name" value="ATP12_ortho_dom_sf"/>
</dbReference>
<comment type="caution">
    <text evidence="4">The sequence shown here is derived from an EMBL/GenBank/DDBJ whole genome shotgun (WGS) entry which is preliminary data.</text>
</comment>
<reference evidence="4 5" key="1">
    <citation type="submission" date="2014-08" db="EMBL/GenBank/DDBJ databases">
        <title>Whole genome shotgun sequence of Rhizobium rubi NBRC 13261.</title>
        <authorList>
            <person name="Katano-Makiyama Y."/>
            <person name="Hosoyama A."/>
            <person name="Hashimoto M."/>
            <person name="Hosoyama Y."/>
            <person name="Noguchi M."/>
            <person name="Tsuchikane K."/>
            <person name="Uohara A."/>
            <person name="Ohji S."/>
            <person name="Ichikawa N."/>
            <person name="Kimura A."/>
            <person name="Yamazoe A."/>
            <person name="Fujita N."/>
        </authorList>
    </citation>
    <scope>NUCLEOTIDE SEQUENCE [LARGE SCALE GENOMIC DNA]</scope>
    <source>
        <strain evidence="4 5">NBRC 13261</strain>
    </source>
</reference>
<evidence type="ECO:0000256" key="3">
    <source>
        <dbReference type="ARBA" id="ARBA00023186"/>
    </source>
</evidence>
<dbReference type="RefSeq" id="WP_045230465.1">
    <property type="nucleotide sequence ID" value="NZ_BBJU01000014.1"/>
</dbReference>
<dbReference type="SUPFAM" id="SSF160909">
    <property type="entry name" value="ATP12-like"/>
    <property type="match status" value="1"/>
</dbReference>